<proteinExistence type="predicted"/>
<organism evidence="2 3">
    <name type="scientific">Rhynchophorus ferrugineus</name>
    <name type="common">Red palm weevil</name>
    <name type="synonym">Curculio ferrugineus</name>
    <dbReference type="NCBI Taxonomy" id="354439"/>
    <lineage>
        <taxon>Eukaryota</taxon>
        <taxon>Metazoa</taxon>
        <taxon>Ecdysozoa</taxon>
        <taxon>Arthropoda</taxon>
        <taxon>Hexapoda</taxon>
        <taxon>Insecta</taxon>
        <taxon>Pterygota</taxon>
        <taxon>Neoptera</taxon>
        <taxon>Endopterygota</taxon>
        <taxon>Coleoptera</taxon>
        <taxon>Polyphaga</taxon>
        <taxon>Cucujiformia</taxon>
        <taxon>Curculionidae</taxon>
        <taxon>Dryophthorinae</taxon>
        <taxon>Rhynchophorus</taxon>
    </lineage>
</organism>
<dbReference type="AlphaFoldDB" id="A0A834IRE0"/>
<comment type="caution">
    <text evidence="2">The sequence shown here is derived from an EMBL/GenBank/DDBJ whole genome shotgun (WGS) entry which is preliminary data.</text>
</comment>
<keyword evidence="3" id="KW-1185">Reference proteome</keyword>
<dbReference type="OrthoDB" id="8192989at2759"/>
<feature type="chain" id="PRO_5032535726" evidence="1">
    <location>
        <begin position="20"/>
        <end position="180"/>
    </location>
</feature>
<protein>
    <submittedName>
        <fullName evidence="2">Uncharacterized protein</fullName>
    </submittedName>
</protein>
<evidence type="ECO:0000313" key="3">
    <source>
        <dbReference type="Proteomes" id="UP000625711"/>
    </source>
</evidence>
<sequence length="180" mass="20052">MIDLMWYMGLPMFAVGVLGSPYQRLSGNDSGYNLDQFDTIYDQKQSGVENYKVNVDGVSLIWTSSSLLAAAALLDPALLGDIPDGNIDIVFGEEKPEDLELPFEKPTANITVDKEQPSSTNTTEQASPTLISLPEVSILEQVEAKPIASQKKSSTHTRRKVYWPQLLRSVLRNRNQEKKH</sequence>
<reference evidence="2" key="1">
    <citation type="submission" date="2020-08" db="EMBL/GenBank/DDBJ databases">
        <title>Genome sequencing and assembly of the red palm weevil Rhynchophorus ferrugineus.</title>
        <authorList>
            <person name="Dias G.B."/>
            <person name="Bergman C.M."/>
            <person name="Manee M."/>
        </authorList>
    </citation>
    <scope>NUCLEOTIDE SEQUENCE</scope>
    <source>
        <strain evidence="2">AA-2017</strain>
        <tissue evidence="2">Whole larva</tissue>
    </source>
</reference>
<accession>A0A834IRE0</accession>
<evidence type="ECO:0000313" key="2">
    <source>
        <dbReference type="EMBL" id="KAF7285737.1"/>
    </source>
</evidence>
<evidence type="ECO:0000256" key="1">
    <source>
        <dbReference type="SAM" id="SignalP"/>
    </source>
</evidence>
<name>A0A834IRE0_RHYFE</name>
<feature type="signal peptide" evidence="1">
    <location>
        <begin position="1"/>
        <end position="19"/>
    </location>
</feature>
<dbReference type="EMBL" id="JAACXV010000046">
    <property type="protein sequence ID" value="KAF7285737.1"/>
    <property type="molecule type" value="Genomic_DNA"/>
</dbReference>
<keyword evidence="1" id="KW-0732">Signal</keyword>
<gene>
    <name evidence="2" type="ORF">GWI33_010156</name>
</gene>
<dbReference type="Proteomes" id="UP000625711">
    <property type="component" value="Unassembled WGS sequence"/>
</dbReference>